<proteinExistence type="inferred from homology"/>
<dbReference type="InterPro" id="IPR006094">
    <property type="entry name" value="Oxid_FAD_bind_N"/>
</dbReference>
<keyword evidence="3" id="KW-0285">Flavoprotein</keyword>
<dbReference type="InterPro" id="IPR036318">
    <property type="entry name" value="FAD-bd_PCMH-like_sf"/>
</dbReference>
<dbReference type="OrthoDB" id="3030800at2759"/>
<evidence type="ECO:0000256" key="3">
    <source>
        <dbReference type="ARBA" id="ARBA00022630"/>
    </source>
</evidence>
<dbReference type="InterPro" id="IPR016166">
    <property type="entry name" value="FAD-bd_PCMH"/>
</dbReference>
<dbReference type="Proteomes" id="UP000007431">
    <property type="component" value="Unassembled WGS sequence"/>
</dbReference>
<evidence type="ECO:0000313" key="9">
    <source>
        <dbReference type="Proteomes" id="UP000007431"/>
    </source>
</evidence>
<dbReference type="GeneID" id="9594222"/>
<evidence type="ECO:0000259" key="7">
    <source>
        <dbReference type="PROSITE" id="PS51387"/>
    </source>
</evidence>
<keyword evidence="6" id="KW-0732">Signal</keyword>
<dbReference type="KEGG" id="scm:SCHCO_01131413"/>
<dbReference type="HOGENOM" id="CLU_018354_10_1_1"/>
<keyword evidence="9" id="KW-1185">Reference proteome</keyword>
<dbReference type="InterPro" id="IPR016169">
    <property type="entry name" value="FAD-bd_PCMH_sub2"/>
</dbReference>
<keyword evidence="5" id="KW-0560">Oxidoreductase</keyword>
<name>D8QCQ1_SCHCM</name>
<evidence type="ECO:0000313" key="8">
    <source>
        <dbReference type="EMBL" id="EFI94569.1"/>
    </source>
</evidence>
<dbReference type="PANTHER" id="PTHR42973">
    <property type="entry name" value="BINDING OXIDOREDUCTASE, PUTATIVE (AFU_ORTHOLOGUE AFUA_1G17690)-RELATED"/>
    <property type="match status" value="1"/>
</dbReference>
<feature type="domain" description="FAD-binding PCMH-type" evidence="7">
    <location>
        <begin position="62"/>
        <end position="235"/>
    </location>
</feature>
<evidence type="ECO:0000256" key="6">
    <source>
        <dbReference type="SAM" id="SignalP"/>
    </source>
</evidence>
<reference evidence="8 9" key="1">
    <citation type="journal article" date="2010" name="Nat. Biotechnol.">
        <title>Genome sequence of the model mushroom Schizophyllum commune.</title>
        <authorList>
            <person name="Ohm R.A."/>
            <person name="de Jong J.F."/>
            <person name="Lugones L.G."/>
            <person name="Aerts A."/>
            <person name="Kothe E."/>
            <person name="Stajich J.E."/>
            <person name="de Vries R.P."/>
            <person name="Record E."/>
            <person name="Levasseur A."/>
            <person name="Baker S.E."/>
            <person name="Bartholomew K.A."/>
            <person name="Coutinho P.M."/>
            <person name="Erdmann S."/>
            <person name="Fowler T.J."/>
            <person name="Gathman A.C."/>
            <person name="Lombard V."/>
            <person name="Henrissat B."/>
            <person name="Knabe N."/>
            <person name="Kuees U."/>
            <person name="Lilly W.W."/>
            <person name="Lindquist E."/>
            <person name="Lucas S."/>
            <person name="Magnuson J.K."/>
            <person name="Piumi F."/>
            <person name="Raudaskoski M."/>
            <person name="Salamov A."/>
            <person name="Schmutz J."/>
            <person name="Schwarze F.W.M.R."/>
            <person name="vanKuyk P.A."/>
            <person name="Horton J.S."/>
            <person name="Grigoriev I.V."/>
            <person name="Woesten H.A.B."/>
        </authorList>
    </citation>
    <scope>NUCLEOTIDE SEQUENCE [LARGE SCALE GENOMIC DNA]</scope>
    <source>
        <strain evidence="9">H4-8 / FGSC 9210</strain>
    </source>
</reference>
<evidence type="ECO:0000256" key="1">
    <source>
        <dbReference type="ARBA" id="ARBA00001974"/>
    </source>
</evidence>
<accession>D8QCQ1</accession>
<dbReference type="OMA" id="QVYWDED"/>
<dbReference type="Gene3D" id="3.30.465.10">
    <property type="match status" value="1"/>
</dbReference>
<comment type="similarity">
    <text evidence="2">Belongs to the oxygen-dependent FAD-linked oxidoreductase family.</text>
</comment>
<dbReference type="SUPFAM" id="SSF56176">
    <property type="entry name" value="FAD-binding/transporter-associated domain-like"/>
    <property type="match status" value="1"/>
</dbReference>
<comment type="cofactor">
    <cofactor evidence="1">
        <name>FAD</name>
        <dbReference type="ChEBI" id="CHEBI:57692"/>
    </cofactor>
</comment>
<dbReference type="Pfam" id="PF01565">
    <property type="entry name" value="FAD_binding_4"/>
    <property type="match status" value="1"/>
</dbReference>
<feature type="chain" id="PRO_5003120826" description="FAD-binding PCMH-type domain-containing protein" evidence="6">
    <location>
        <begin position="27"/>
        <end position="508"/>
    </location>
</feature>
<dbReference type="RefSeq" id="XP_003029472.1">
    <property type="nucleotide sequence ID" value="XM_003029426.1"/>
</dbReference>
<dbReference type="EMBL" id="GL377309">
    <property type="protein sequence ID" value="EFI94569.1"/>
    <property type="molecule type" value="Genomic_DNA"/>
</dbReference>
<dbReference type="Pfam" id="PF08031">
    <property type="entry name" value="BBE"/>
    <property type="match status" value="1"/>
</dbReference>
<gene>
    <name evidence="8" type="ORF">SCHCODRAFT_111643</name>
</gene>
<dbReference type="InterPro" id="IPR050416">
    <property type="entry name" value="FAD-linked_Oxidoreductase"/>
</dbReference>
<dbReference type="InParanoid" id="D8QCQ1"/>
<dbReference type="PROSITE" id="PS51387">
    <property type="entry name" value="FAD_PCMH"/>
    <property type="match status" value="1"/>
</dbReference>
<evidence type="ECO:0000256" key="2">
    <source>
        <dbReference type="ARBA" id="ARBA00005466"/>
    </source>
</evidence>
<dbReference type="GO" id="GO:0071949">
    <property type="term" value="F:FAD binding"/>
    <property type="evidence" value="ECO:0007669"/>
    <property type="project" value="InterPro"/>
</dbReference>
<dbReference type="eggNOG" id="ENOG502QVGN">
    <property type="taxonomic scope" value="Eukaryota"/>
</dbReference>
<dbReference type="AlphaFoldDB" id="D8QCQ1"/>
<dbReference type="GO" id="GO:0016491">
    <property type="term" value="F:oxidoreductase activity"/>
    <property type="evidence" value="ECO:0007669"/>
    <property type="project" value="UniProtKB-KW"/>
</dbReference>
<dbReference type="InterPro" id="IPR012951">
    <property type="entry name" value="BBE"/>
</dbReference>
<dbReference type="Gene3D" id="3.40.462.20">
    <property type="match status" value="1"/>
</dbReference>
<protein>
    <recommendedName>
        <fullName evidence="7">FAD-binding PCMH-type domain-containing protein</fullName>
    </recommendedName>
</protein>
<evidence type="ECO:0000256" key="5">
    <source>
        <dbReference type="ARBA" id="ARBA00023002"/>
    </source>
</evidence>
<dbReference type="VEuPathDB" id="FungiDB:SCHCODRAFT_01131413"/>
<organism evidence="9">
    <name type="scientific">Schizophyllum commune (strain H4-8 / FGSC 9210)</name>
    <name type="common">Split gill fungus</name>
    <dbReference type="NCBI Taxonomy" id="578458"/>
    <lineage>
        <taxon>Eukaryota</taxon>
        <taxon>Fungi</taxon>
        <taxon>Dikarya</taxon>
        <taxon>Basidiomycota</taxon>
        <taxon>Agaricomycotina</taxon>
        <taxon>Agaricomycetes</taxon>
        <taxon>Agaricomycetidae</taxon>
        <taxon>Agaricales</taxon>
        <taxon>Schizophyllaceae</taxon>
        <taxon>Schizophyllum</taxon>
    </lineage>
</organism>
<feature type="non-terminal residue" evidence="8">
    <location>
        <position position="508"/>
    </location>
</feature>
<sequence>MDSSLSILHYFIAVFTLLKITPCARALDVDALRGALTDAEVVAVFRDDPGYVNASSAYNLRYDISPIVIAYPSTPQQVSAVVQAGGAQKLAVTARSGGHSYIAAGLGGKDGALVVDMGSFNETSVNETDNTANVGAGVLLGDLALALNEYGRALPHGRCPTVGDLPRINKPPPPPPPSRMWGMLLDHIVSATVVLSDGSIVTASELENADLFWAIRGAGPSFGIVIEFVFATELIPLGGTTFRYGWNLTAVDAIHALATFQDFVESDIPPAFGAQLNFNKSTVVGYVNMEYFGEHWGHPTTLDETNERFLDKLPPPDSVDSFCGDWIAVLNASAWGDLNTSATPPQHSTFYIKSLMVPEAEGLSPTAVGAFVQYLTDERSVTSDLSWFVEIELYGGSGSAINTVGTDKTAFPHRDKVFTMQLAALSPNDRPPYPDDGFSFLDDLVNAVIESEPSGWPYGAYANYADARLQNWRTLYFGDNYQELSRMKTLYDPTNIFRSPLSVEMDIL</sequence>
<dbReference type="PANTHER" id="PTHR42973:SF39">
    <property type="entry name" value="FAD-BINDING PCMH-TYPE DOMAIN-CONTAINING PROTEIN"/>
    <property type="match status" value="1"/>
</dbReference>
<feature type="signal peptide" evidence="6">
    <location>
        <begin position="1"/>
        <end position="26"/>
    </location>
</feature>
<evidence type="ECO:0000256" key="4">
    <source>
        <dbReference type="ARBA" id="ARBA00022827"/>
    </source>
</evidence>
<keyword evidence="4" id="KW-0274">FAD</keyword>